<reference evidence="9 10" key="1">
    <citation type="submission" date="2018-10" db="EMBL/GenBank/DDBJ databases">
        <title>Genomic Encyclopedia of Archaeal and Bacterial Type Strains, Phase II (KMG-II): from individual species to whole genera.</title>
        <authorList>
            <person name="Goeker M."/>
        </authorList>
    </citation>
    <scope>NUCLEOTIDE SEQUENCE [LARGE SCALE GENOMIC DNA]</scope>
    <source>
        <strain evidence="9 10">DSM 45657</strain>
    </source>
</reference>
<feature type="transmembrane region" description="Helical" evidence="7">
    <location>
        <begin position="61"/>
        <end position="81"/>
    </location>
</feature>
<dbReference type="PROSITE" id="PS01311">
    <property type="entry name" value="LGT"/>
    <property type="match status" value="1"/>
</dbReference>
<feature type="compositionally biased region" description="Low complexity" evidence="8">
    <location>
        <begin position="351"/>
        <end position="366"/>
    </location>
</feature>
<comment type="similarity">
    <text evidence="1 7">Belongs to the Lgt family.</text>
</comment>
<dbReference type="UniPathway" id="UPA00664"/>
<comment type="catalytic activity">
    <reaction evidence="7">
        <text>L-cysteinyl-[prolipoprotein] + a 1,2-diacyl-sn-glycero-3-phospho-(1'-sn-glycerol) = an S-1,2-diacyl-sn-glyceryl-L-cysteinyl-[prolipoprotein] + sn-glycerol 1-phosphate + H(+)</text>
        <dbReference type="Rhea" id="RHEA:56712"/>
        <dbReference type="Rhea" id="RHEA-COMP:14679"/>
        <dbReference type="Rhea" id="RHEA-COMP:14680"/>
        <dbReference type="ChEBI" id="CHEBI:15378"/>
        <dbReference type="ChEBI" id="CHEBI:29950"/>
        <dbReference type="ChEBI" id="CHEBI:57685"/>
        <dbReference type="ChEBI" id="CHEBI:64716"/>
        <dbReference type="ChEBI" id="CHEBI:140658"/>
        <dbReference type="EC" id="2.5.1.145"/>
    </reaction>
</comment>
<feature type="transmembrane region" description="Helical" evidence="7">
    <location>
        <begin position="264"/>
        <end position="282"/>
    </location>
</feature>
<evidence type="ECO:0000313" key="10">
    <source>
        <dbReference type="Proteomes" id="UP000282454"/>
    </source>
</evidence>
<dbReference type="OrthoDB" id="871140at2"/>
<keyword evidence="3 7" id="KW-0808">Transferase</keyword>
<dbReference type="HAMAP" id="MF_01147">
    <property type="entry name" value="Lgt"/>
    <property type="match status" value="1"/>
</dbReference>
<dbReference type="EC" id="2.5.1.145" evidence="7"/>
<dbReference type="GO" id="GO:0005886">
    <property type="term" value="C:plasma membrane"/>
    <property type="evidence" value="ECO:0007669"/>
    <property type="project" value="UniProtKB-SubCell"/>
</dbReference>
<evidence type="ECO:0000313" key="9">
    <source>
        <dbReference type="EMBL" id="RLK62269.1"/>
    </source>
</evidence>
<organism evidence="9 10">
    <name type="scientific">Actinokineospora cianjurensis</name>
    <dbReference type="NCBI Taxonomy" id="585224"/>
    <lineage>
        <taxon>Bacteria</taxon>
        <taxon>Bacillati</taxon>
        <taxon>Actinomycetota</taxon>
        <taxon>Actinomycetes</taxon>
        <taxon>Pseudonocardiales</taxon>
        <taxon>Pseudonocardiaceae</taxon>
        <taxon>Actinokineospora</taxon>
    </lineage>
</organism>
<comment type="pathway">
    <text evidence="7">Protein modification; lipoprotein biosynthesis (diacylglyceryl transfer).</text>
</comment>
<feature type="transmembrane region" description="Helical" evidence="7">
    <location>
        <begin position="31"/>
        <end position="49"/>
    </location>
</feature>
<feature type="transmembrane region" description="Helical" evidence="7">
    <location>
        <begin position="234"/>
        <end position="252"/>
    </location>
</feature>
<evidence type="ECO:0000256" key="6">
    <source>
        <dbReference type="ARBA" id="ARBA00023136"/>
    </source>
</evidence>
<dbReference type="Pfam" id="PF01790">
    <property type="entry name" value="LGT"/>
    <property type="match status" value="1"/>
</dbReference>
<comment type="function">
    <text evidence="7">Catalyzes the transfer of the diacylglyceryl group from phosphatidylglycerol to the sulfhydryl group of the N-terminal cysteine of a prolipoprotein, the first step in the formation of mature lipoproteins.</text>
</comment>
<accession>A0A421BD20</accession>
<proteinExistence type="inferred from homology"/>
<evidence type="ECO:0000256" key="1">
    <source>
        <dbReference type="ARBA" id="ARBA00007150"/>
    </source>
</evidence>
<keyword evidence="10" id="KW-1185">Reference proteome</keyword>
<dbReference type="GO" id="GO:0042158">
    <property type="term" value="P:lipoprotein biosynthetic process"/>
    <property type="evidence" value="ECO:0007669"/>
    <property type="project" value="UniProtKB-UniRule"/>
</dbReference>
<dbReference type="InterPro" id="IPR001640">
    <property type="entry name" value="Lgt"/>
</dbReference>
<dbReference type="RefSeq" id="WP_121390749.1">
    <property type="nucleotide sequence ID" value="NZ_RCDD01000001.1"/>
</dbReference>
<evidence type="ECO:0000256" key="4">
    <source>
        <dbReference type="ARBA" id="ARBA00022692"/>
    </source>
</evidence>
<feature type="binding site" evidence="7">
    <location>
        <position position="151"/>
    </location>
    <ligand>
        <name>a 1,2-diacyl-sn-glycero-3-phospho-(1'-sn-glycerol)</name>
        <dbReference type="ChEBI" id="CHEBI:64716"/>
    </ligand>
</feature>
<feature type="transmembrane region" description="Helical" evidence="7">
    <location>
        <begin position="101"/>
        <end position="123"/>
    </location>
</feature>
<feature type="compositionally biased region" description="Acidic residues" evidence="8">
    <location>
        <begin position="303"/>
        <end position="332"/>
    </location>
</feature>
<keyword evidence="5 7" id="KW-1133">Transmembrane helix</keyword>
<dbReference type="PANTHER" id="PTHR30589:SF0">
    <property type="entry name" value="PHOSPHATIDYLGLYCEROL--PROLIPOPROTEIN DIACYLGLYCERYL TRANSFERASE"/>
    <property type="match status" value="1"/>
</dbReference>
<dbReference type="NCBIfam" id="TIGR00544">
    <property type="entry name" value="lgt"/>
    <property type="match status" value="1"/>
</dbReference>
<dbReference type="Proteomes" id="UP000282454">
    <property type="component" value="Unassembled WGS sequence"/>
</dbReference>
<dbReference type="PANTHER" id="PTHR30589">
    <property type="entry name" value="PROLIPOPROTEIN DIACYLGLYCERYL TRANSFERASE"/>
    <property type="match status" value="1"/>
</dbReference>
<comment type="subcellular location">
    <subcellularLocation>
        <location evidence="7">Cell membrane</location>
        <topology evidence="7">Multi-pass membrane protein</topology>
    </subcellularLocation>
</comment>
<feature type="region of interest" description="Disordered" evidence="8">
    <location>
        <begin position="293"/>
        <end position="366"/>
    </location>
</feature>
<name>A0A421BD20_9PSEU</name>
<evidence type="ECO:0000256" key="3">
    <source>
        <dbReference type="ARBA" id="ARBA00022679"/>
    </source>
</evidence>
<dbReference type="EMBL" id="RCDD01000001">
    <property type="protein sequence ID" value="RLK62269.1"/>
    <property type="molecule type" value="Genomic_DNA"/>
</dbReference>
<keyword evidence="9" id="KW-0449">Lipoprotein</keyword>
<protein>
    <recommendedName>
        <fullName evidence="7">Phosphatidylglycerol--prolipoprotein diacylglyceryl transferase</fullName>
        <ecNumber evidence="7">2.5.1.145</ecNumber>
    </recommendedName>
</protein>
<feature type="transmembrane region" description="Helical" evidence="7">
    <location>
        <begin position="130"/>
        <end position="150"/>
    </location>
</feature>
<evidence type="ECO:0000256" key="8">
    <source>
        <dbReference type="SAM" id="MobiDB-lite"/>
    </source>
</evidence>
<feature type="transmembrane region" description="Helical" evidence="7">
    <location>
        <begin position="205"/>
        <end position="222"/>
    </location>
</feature>
<evidence type="ECO:0000256" key="7">
    <source>
        <dbReference type="HAMAP-Rule" id="MF_01147"/>
    </source>
</evidence>
<dbReference type="AlphaFoldDB" id="A0A421BD20"/>
<keyword evidence="6 7" id="KW-0472">Membrane</keyword>
<keyword evidence="2 7" id="KW-1003">Cell membrane</keyword>
<sequence length="366" mass="39333">MTSASTVFLASIPSPDRGVWELDLGVFTLPLRAYALCIIAGIIVAIYWGEKRFVARGGQPGTVLDVAVYAVPFGLVGGRLYHVATDYYRYFGEGKNPLNALRIWDGGLGIWGAIALGAVGAWIGCRRKGVPLPVFADAIAPGIITAQAIGRIGNYFNQELYGGPTDLPWGLEIYRRVNEFGQEDPLNGVAIDHTLIDGSPVHPTFLYELVWNLLIAVVVVLLDRKLRLGHGRAFAIYVAGYTVGRGLIEMMRTDPATMVLGLRINVWTSILLLLGALVYFVLAAKRGPREDLAALTPATDPPTESDESEDESDESDTDDESTADDEDEDDADDKPAKEKTPARGPAESTEDGGTPTADGGDTPAKA</sequence>
<comment type="caution">
    <text evidence="9">The sequence shown here is derived from an EMBL/GenBank/DDBJ whole genome shotgun (WGS) entry which is preliminary data.</text>
</comment>
<gene>
    <name evidence="7" type="primary">lgt</name>
    <name evidence="9" type="ORF">CLV68_2826</name>
</gene>
<dbReference type="GO" id="GO:0008961">
    <property type="term" value="F:phosphatidylglycerol-prolipoprotein diacylglyceryl transferase activity"/>
    <property type="evidence" value="ECO:0007669"/>
    <property type="project" value="UniProtKB-UniRule"/>
</dbReference>
<evidence type="ECO:0000256" key="2">
    <source>
        <dbReference type="ARBA" id="ARBA00022475"/>
    </source>
</evidence>
<keyword evidence="4 7" id="KW-0812">Transmembrane</keyword>
<evidence type="ECO:0000256" key="5">
    <source>
        <dbReference type="ARBA" id="ARBA00022989"/>
    </source>
</evidence>